<evidence type="ECO:0000313" key="3">
    <source>
        <dbReference type="EMBL" id="PSC70891.1"/>
    </source>
</evidence>
<evidence type="ECO:0000256" key="1">
    <source>
        <dbReference type="SAM" id="MobiDB-lite"/>
    </source>
</evidence>
<name>A0A2P6V9Z9_9CHLO</name>
<comment type="caution">
    <text evidence="3">The sequence shown here is derived from an EMBL/GenBank/DDBJ whole genome shotgun (WGS) entry which is preliminary data.</text>
</comment>
<feature type="region of interest" description="Disordered" evidence="1">
    <location>
        <begin position="313"/>
        <end position="347"/>
    </location>
</feature>
<organism evidence="3 4">
    <name type="scientific">Micractinium conductrix</name>
    <dbReference type="NCBI Taxonomy" id="554055"/>
    <lineage>
        <taxon>Eukaryota</taxon>
        <taxon>Viridiplantae</taxon>
        <taxon>Chlorophyta</taxon>
        <taxon>core chlorophytes</taxon>
        <taxon>Trebouxiophyceae</taxon>
        <taxon>Chlorellales</taxon>
        <taxon>Chlorellaceae</taxon>
        <taxon>Chlorella clade</taxon>
        <taxon>Micractinium</taxon>
    </lineage>
</organism>
<dbReference type="Proteomes" id="UP000239649">
    <property type="component" value="Unassembled WGS sequence"/>
</dbReference>
<feature type="compositionally biased region" description="Low complexity" evidence="1">
    <location>
        <begin position="328"/>
        <end position="343"/>
    </location>
</feature>
<dbReference type="InterPro" id="IPR027989">
    <property type="entry name" value="DUF4461"/>
</dbReference>
<evidence type="ECO:0000313" key="4">
    <source>
        <dbReference type="Proteomes" id="UP000239649"/>
    </source>
</evidence>
<feature type="region of interest" description="Disordered" evidence="1">
    <location>
        <begin position="30"/>
        <end position="100"/>
    </location>
</feature>
<dbReference type="OrthoDB" id="1888383at2759"/>
<dbReference type="GO" id="GO:0005739">
    <property type="term" value="C:mitochondrion"/>
    <property type="evidence" value="ECO:0007669"/>
    <property type="project" value="TreeGrafter"/>
</dbReference>
<feature type="domain" description="DUF4461" evidence="2">
    <location>
        <begin position="137"/>
        <end position="466"/>
    </location>
</feature>
<accession>A0A2P6V9Z9</accession>
<dbReference type="EMBL" id="LHPF02000017">
    <property type="protein sequence ID" value="PSC70891.1"/>
    <property type="molecule type" value="Genomic_DNA"/>
</dbReference>
<evidence type="ECO:0000259" key="2">
    <source>
        <dbReference type="Pfam" id="PF14688"/>
    </source>
</evidence>
<dbReference type="AlphaFoldDB" id="A0A2P6V9Z9"/>
<dbReference type="PANTHER" id="PTHR31596:SF1">
    <property type="entry name" value="T-CELL ACTIVATION INHIBITOR, MITOCHONDRIAL"/>
    <property type="match status" value="1"/>
</dbReference>
<protein>
    <recommendedName>
        <fullName evidence="2">DUF4461 domain-containing protein</fullName>
    </recommendedName>
</protein>
<reference evidence="3 4" key="1">
    <citation type="journal article" date="2018" name="Plant J.">
        <title>Genome sequences of Chlorella sorokiniana UTEX 1602 and Micractinium conductrix SAG 241.80: implications to maltose excretion by a green alga.</title>
        <authorList>
            <person name="Arriola M.B."/>
            <person name="Velmurugan N."/>
            <person name="Zhang Y."/>
            <person name="Plunkett M.H."/>
            <person name="Hondzo H."/>
            <person name="Barney B.M."/>
        </authorList>
    </citation>
    <scope>NUCLEOTIDE SEQUENCE [LARGE SCALE GENOMIC DNA]</scope>
    <source>
        <strain evidence="3 4">SAG 241.80</strain>
    </source>
</reference>
<dbReference type="InterPro" id="IPR027986">
    <property type="entry name" value="TCAIM"/>
</dbReference>
<dbReference type="PANTHER" id="PTHR31596">
    <property type="entry name" value="T-CELL ACTIVATION INHIBITOR, MITOCHONDRIAL"/>
    <property type="match status" value="1"/>
</dbReference>
<keyword evidence="4" id="KW-1185">Reference proteome</keyword>
<feature type="compositionally biased region" description="Low complexity" evidence="1">
    <location>
        <begin position="30"/>
        <end position="69"/>
    </location>
</feature>
<sequence>MLHEYLEAASAGPRVPLPYRFHFFLRAEEGGSSDSDGGSSSSSSSSSEQAGAATSTAAVQDAAAAAAAAKPVGPPPGLREVVLTLPPPTRGAPGQDMSGSTRKAFGSLLAALGLPSRWAGDGEGDAAAAGYGRLVSLREFLPQAVEAVHQHAAEQSGAAHRLAALRTALRLGRRLSAGFGEPASSGGALLQLDLLQRLVAAVDSLPPSIDLSGLRVTIGGEAHGVDALGTVWLAPDGSREAWASHLAAVDATHCRRCLALRQQVQAQEAAVAAALGLGMVFTQREASLAPAYRQALERLASAAAAQGPVGGGRFRELPLHLEPPGAESSSSSSGHSSGSSGSSTAVGGCTADTEAGLLRAPTSTTAEQLYPAVEQLGARVLAAATARRRRESELAALRTQVERKVMLRRLLRDPALTDARYKSCLERMLGSAQKLSGLLHGQAVRVAEVNGLSADRSVIDIAWNWQM</sequence>
<proteinExistence type="predicted"/>
<gene>
    <name evidence="3" type="ORF">C2E20_5746</name>
</gene>
<dbReference type="Pfam" id="PF14688">
    <property type="entry name" value="DUF4461"/>
    <property type="match status" value="1"/>
</dbReference>